<dbReference type="EMBL" id="BMAV01017726">
    <property type="protein sequence ID" value="GFY69637.1"/>
    <property type="molecule type" value="Genomic_DNA"/>
</dbReference>
<dbReference type="AlphaFoldDB" id="A0A8X7CMU2"/>
<gene>
    <name evidence="2" type="ORF">TNIN_233431</name>
</gene>
<dbReference type="Proteomes" id="UP000886998">
    <property type="component" value="Unassembled WGS sequence"/>
</dbReference>
<keyword evidence="1" id="KW-0812">Transmembrane</keyword>
<feature type="transmembrane region" description="Helical" evidence="1">
    <location>
        <begin position="35"/>
        <end position="56"/>
    </location>
</feature>
<comment type="caution">
    <text evidence="2">The sequence shown here is derived from an EMBL/GenBank/DDBJ whole genome shotgun (WGS) entry which is preliminary data.</text>
</comment>
<keyword evidence="1" id="KW-0472">Membrane</keyword>
<organism evidence="2 3">
    <name type="scientific">Trichonephila inaurata madagascariensis</name>
    <dbReference type="NCBI Taxonomy" id="2747483"/>
    <lineage>
        <taxon>Eukaryota</taxon>
        <taxon>Metazoa</taxon>
        <taxon>Ecdysozoa</taxon>
        <taxon>Arthropoda</taxon>
        <taxon>Chelicerata</taxon>
        <taxon>Arachnida</taxon>
        <taxon>Araneae</taxon>
        <taxon>Araneomorphae</taxon>
        <taxon>Entelegynae</taxon>
        <taxon>Araneoidea</taxon>
        <taxon>Nephilidae</taxon>
        <taxon>Trichonephila</taxon>
        <taxon>Trichonephila inaurata</taxon>
    </lineage>
</organism>
<sequence>MSQISGLGGFPMDPEHLHFFVFSWTVVGSLGYKDFIFLAGLVCTGLVFPELLLQLLLMDGNWSFWMALVLPCTVVGSVCYKDLTSSVGFVWTGFAFPQQSLHLAMNRDCIVWTDPVFGCFRRAGTGFSPGRLSI</sequence>
<proteinExistence type="predicted"/>
<keyword evidence="1" id="KW-1133">Transmembrane helix</keyword>
<name>A0A8X7CMU2_9ARAC</name>
<evidence type="ECO:0000256" key="1">
    <source>
        <dbReference type="SAM" id="Phobius"/>
    </source>
</evidence>
<protein>
    <submittedName>
        <fullName evidence="2">Uncharacterized protein</fullName>
    </submittedName>
</protein>
<evidence type="ECO:0000313" key="2">
    <source>
        <dbReference type="EMBL" id="GFY69637.1"/>
    </source>
</evidence>
<reference evidence="2" key="1">
    <citation type="submission" date="2020-08" db="EMBL/GenBank/DDBJ databases">
        <title>Multicomponent nature underlies the extraordinary mechanical properties of spider dragline silk.</title>
        <authorList>
            <person name="Kono N."/>
            <person name="Nakamura H."/>
            <person name="Mori M."/>
            <person name="Yoshida Y."/>
            <person name="Ohtoshi R."/>
            <person name="Malay A.D."/>
            <person name="Moran D.A.P."/>
            <person name="Tomita M."/>
            <person name="Numata K."/>
            <person name="Arakawa K."/>
        </authorList>
    </citation>
    <scope>NUCLEOTIDE SEQUENCE</scope>
</reference>
<evidence type="ECO:0000313" key="3">
    <source>
        <dbReference type="Proteomes" id="UP000886998"/>
    </source>
</evidence>
<accession>A0A8X7CMU2</accession>
<keyword evidence="3" id="KW-1185">Reference proteome</keyword>